<reference evidence="10" key="2">
    <citation type="submission" date="2025-08" db="UniProtKB">
        <authorList>
            <consortium name="Ensembl"/>
        </authorList>
    </citation>
    <scope>IDENTIFICATION</scope>
</reference>
<dbReference type="InterPro" id="IPR006693">
    <property type="entry name" value="AB_hydrolase_lipase"/>
</dbReference>
<accession>A0A8C0TLA2</accession>
<evidence type="ECO:0000256" key="5">
    <source>
        <dbReference type="ARBA" id="ARBA00045163"/>
    </source>
</evidence>
<feature type="compositionally biased region" description="Low complexity" evidence="8">
    <location>
        <begin position="135"/>
        <end position="146"/>
    </location>
</feature>
<comment type="function">
    <text evidence="5">Catalyzes the hydrolysis of triacylglycerols to yield free fatty acids, diacylglycerol, monoacylglycerol, and glycerol. Shows a preferential hydrolysis at the sn-3 position of triacylglycerol.</text>
</comment>
<feature type="compositionally biased region" description="Pro residues" evidence="8">
    <location>
        <begin position="249"/>
        <end position="299"/>
    </location>
</feature>
<feature type="compositionally biased region" description="Low complexity" evidence="8">
    <location>
        <begin position="214"/>
        <end position="228"/>
    </location>
</feature>
<dbReference type="PANTHER" id="PTHR11005">
    <property type="entry name" value="LYSOSOMAL ACID LIPASE-RELATED"/>
    <property type="match status" value="1"/>
</dbReference>
<dbReference type="Proteomes" id="UP000694542">
    <property type="component" value="Chromosome 26"/>
</dbReference>
<comment type="catalytic activity">
    <reaction evidence="6">
        <text>1,2,3-tri-(9Z-octadecenoyl)-glycerol + H2O = 1,2-di-(9Z-octadecenoyl)-sn-glycerol + (9Z)-octadecenoate + H(+)</text>
        <dbReference type="Rhea" id="RHEA:39931"/>
        <dbReference type="ChEBI" id="CHEBI:15377"/>
        <dbReference type="ChEBI" id="CHEBI:15378"/>
        <dbReference type="ChEBI" id="CHEBI:30823"/>
        <dbReference type="ChEBI" id="CHEBI:52333"/>
        <dbReference type="ChEBI" id="CHEBI:53753"/>
    </reaction>
    <physiologicalReaction direction="left-to-right" evidence="6">
        <dbReference type="Rhea" id="RHEA:39932"/>
    </physiologicalReaction>
</comment>
<feature type="compositionally biased region" description="Pro residues" evidence="8">
    <location>
        <begin position="383"/>
        <end position="392"/>
    </location>
</feature>
<sequence length="811" mass="87170">MLGPLRPSGHRSCGKEGSGGPGPGHTLKQDPVPRERPRELGTAPPPPTPTHARACDPPSRERGSCKPDPGKAWPSALGSWQGARPAHPVGGRWTPPGGRALRGRAGRCRAARGGGGAAPASRTPRGSSAPPPPARDSSPTPQGSTPSPTPGLLPDPAGLLRTPSPRPGLLPDPAGLLRTPSPRPGLLPDPAGLLRTPSPSPGLLPDPAGLLRTPSSLPGLLPDPAGLLRTPSPSPGLLPDPAGLLRTPSPSPGLLPDPRAPPRPRGAPPTPPAPPALAPPALPSPTPSFPPAPAPPHSSPPARGSSSTGPLPLLPLPLLLPLSPSPPPFLPRPRCPHPGLLPLPPPRGPLPVPLPLPRPRLGSRGRARTAHAAPGTRALGPGARPPRPPAGHPPGAAASSHTVRSHVSFLFRVMSLVFLLGTTQAVFRSGNPEVNMNISQIISYWGYPDEVYDIVTEDGYVLGLYRIPYGKTNNDNSTQRLVVYLQHGLFTSASSWISNLPNNSLGFILADAGYDVWMGNSRGTTWSRKHTYLNTNSKEFWAFSFDEMAKYDLPASINFIVRHTGQEGIFYVGHSQGTSIAFITFSTIPKIAGRIKVFFALAPVFSIKNSNSPLIKMAYRWRSLIKTFFGSKDFLPNTSFKRFVGSKLCPLKIIGKICRDILFMMYGCDLENLNMSRMDVYMSQNPAGTSIQNMVHWSQLFNSSHLRAFDWGSPALNLVHFNQATPPFYNVTDMNVSTATWNGGNDLVADPEDVENLLSEITHHIYHKTISYYNHIDFLFGLDVYQQVYHEMLTLSEAVYKELRYLVLKEL</sequence>
<feature type="compositionally biased region" description="Low complexity" evidence="8">
    <location>
        <begin position="118"/>
        <end position="128"/>
    </location>
</feature>
<evidence type="ECO:0000256" key="6">
    <source>
        <dbReference type="ARBA" id="ARBA00050265"/>
    </source>
</evidence>
<evidence type="ECO:0000313" key="10">
    <source>
        <dbReference type="Ensembl" id="ENSCAFP00040038904.1"/>
    </source>
</evidence>
<dbReference type="SUPFAM" id="SSF53474">
    <property type="entry name" value="alpha/beta-Hydrolases"/>
    <property type="match status" value="1"/>
</dbReference>
<protein>
    <recommendedName>
        <fullName evidence="4">Gastric triacylglycerol lipase</fullName>
        <ecNumber evidence="3">3.1.1.3</ecNumber>
    </recommendedName>
</protein>
<comment type="similarity">
    <text evidence="2">Belongs to the AB hydrolase superfamily. Lipase family.</text>
</comment>
<feature type="compositionally biased region" description="Basic residues" evidence="8">
    <location>
        <begin position="101"/>
        <end position="110"/>
    </location>
</feature>
<evidence type="ECO:0000256" key="1">
    <source>
        <dbReference type="ARBA" id="ARBA00001024"/>
    </source>
</evidence>
<feature type="compositionally biased region" description="Low complexity" evidence="8">
    <location>
        <begin position="372"/>
        <end position="382"/>
    </location>
</feature>
<comment type="catalytic activity">
    <reaction evidence="1">
        <text>a triacylglycerol + H2O = a diacylglycerol + a fatty acid + H(+)</text>
        <dbReference type="Rhea" id="RHEA:12044"/>
        <dbReference type="ChEBI" id="CHEBI:15377"/>
        <dbReference type="ChEBI" id="CHEBI:15378"/>
        <dbReference type="ChEBI" id="CHEBI:17855"/>
        <dbReference type="ChEBI" id="CHEBI:18035"/>
        <dbReference type="ChEBI" id="CHEBI:28868"/>
        <dbReference type="EC" id="3.1.1.3"/>
    </reaction>
</comment>
<comment type="catalytic activity">
    <reaction evidence="7">
        <text>1,2,3-trioctanoylglycerol + H2O = 1,2-dioctanoyl-sn-glycerol + octanoate + H(+)</text>
        <dbReference type="Rhea" id="RHEA:40047"/>
        <dbReference type="ChEBI" id="CHEBI:15377"/>
        <dbReference type="ChEBI" id="CHEBI:15378"/>
        <dbReference type="ChEBI" id="CHEBI:25646"/>
        <dbReference type="ChEBI" id="CHEBI:76978"/>
        <dbReference type="ChEBI" id="CHEBI:76979"/>
    </reaction>
    <physiologicalReaction direction="left-to-right" evidence="7">
        <dbReference type="Rhea" id="RHEA:40048"/>
    </physiologicalReaction>
</comment>
<feature type="compositionally biased region" description="Basic and acidic residues" evidence="8">
    <location>
        <begin position="58"/>
        <end position="69"/>
    </location>
</feature>
<feature type="region of interest" description="Disordered" evidence="8">
    <location>
        <begin position="1"/>
        <end position="310"/>
    </location>
</feature>
<dbReference type="GO" id="GO:0006629">
    <property type="term" value="P:lipid metabolic process"/>
    <property type="evidence" value="ECO:0007669"/>
    <property type="project" value="InterPro"/>
</dbReference>
<feature type="compositionally biased region" description="Low complexity" evidence="8">
    <location>
        <begin position="300"/>
        <end position="310"/>
    </location>
</feature>
<evidence type="ECO:0000313" key="11">
    <source>
        <dbReference type="Proteomes" id="UP000694542"/>
    </source>
</evidence>
<feature type="domain" description="Partial AB-hydrolase lipase" evidence="9">
    <location>
        <begin position="438"/>
        <end position="500"/>
    </location>
</feature>
<evidence type="ECO:0000256" key="2">
    <source>
        <dbReference type="ARBA" id="ARBA00010701"/>
    </source>
</evidence>
<feature type="compositionally biased region" description="Pro residues" evidence="8">
    <location>
        <begin position="340"/>
        <end position="358"/>
    </location>
</feature>
<dbReference type="Gene3D" id="3.40.50.1820">
    <property type="entry name" value="alpha/beta hydrolase"/>
    <property type="match status" value="1"/>
</dbReference>
<feature type="compositionally biased region" description="Basic and acidic residues" evidence="8">
    <location>
        <begin position="27"/>
        <end position="39"/>
    </location>
</feature>
<dbReference type="GO" id="GO:0004806">
    <property type="term" value="F:triacylglycerol lipase activity"/>
    <property type="evidence" value="ECO:0007669"/>
    <property type="project" value="UniProtKB-EC"/>
</dbReference>
<dbReference type="FunFam" id="3.40.50.1820:FF:000012">
    <property type="entry name" value="Lipase"/>
    <property type="match status" value="1"/>
</dbReference>
<name>A0A8C0TLA2_CANLF</name>
<evidence type="ECO:0000256" key="7">
    <source>
        <dbReference type="ARBA" id="ARBA00051822"/>
    </source>
</evidence>
<feature type="region of interest" description="Disordered" evidence="8">
    <location>
        <begin position="340"/>
        <end position="399"/>
    </location>
</feature>
<evidence type="ECO:0000256" key="8">
    <source>
        <dbReference type="SAM" id="MobiDB-lite"/>
    </source>
</evidence>
<evidence type="ECO:0000259" key="9">
    <source>
        <dbReference type="Pfam" id="PF04083"/>
    </source>
</evidence>
<dbReference type="Pfam" id="PF04083">
    <property type="entry name" value="Abhydro_lipase"/>
    <property type="match status" value="1"/>
</dbReference>
<proteinExistence type="inferred from homology"/>
<evidence type="ECO:0000256" key="4">
    <source>
        <dbReference type="ARBA" id="ARBA00018752"/>
    </source>
</evidence>
<organism evidence="10 11">
    <name type="scientific">Canis lupus familiaris</name>
    <name type="common">Dog</name>
    <name type="synonym">Canis familiaris</name>
    <dbReference type="NCBI Taxonomy" id="9615"/>
    <lineage>
        <taxon>Eukaryota</taxon>
        <taxon>Metazoa</taxon>
        <taxon>Chordata</taxon>
        <taxon>Craniata</taxon>
        <taxon>Vertebrata</taxon>
        <taxon>Euteleostomi</taxon>
        <taxon>Mammalia</taxon>
        <taxon>Eutheria</taxon>
        <taxon>Laurasiatheria</taxon>
        <taxon>Carnivora</taxon>
        <taxon>Caniformia</taxon>
        <taxon>Canidae</taxon>
        <taxon>Canis</taxon>
    </lineage>
</organism>
<dbReference type="InterPro" id="IPR029058">
    <property type="entry name" value="AB_hydrolase_fold"/>
</dbReference>
<dbReference type="Ensembl" id="ENSCAFT00040044549.1">
    <property type="protein sequence ID" value="ENSCAFP00040038904.1"/>
    <property type="gene ID" value="ENSCAFG00040023927.1"/>
</dbReference>
<dbReference type="EC" id="3.1.1.3" evidence="3"/>
<evidence type="ECO:0000256" key="3">
    <source>
        <dbReference type="ARBA" id="ARBA00013279"/>
    </source>
</evidence>
<reference evidence="10" key="1">
    <citation type="submission" date="2018-10" db="EMBL/GenBank/DDBJ databases">
        <title>De novo assembly of a Great Dane genome.</title>
        <authorList>
            <person name="Kidd J.M."/>
            <person name="Pendleton A.L."/>
            <person name="Shen F."/>
            <person name="Emery S."/>
        </authorList>
    </citation>
    <scope>NUCLEOTIDE SEQUENCE [LARGE SCALE GENOMIC DNA]</scope>
    <source>
        <strain evidence="10">Great Dane</strain>
    </source>
</reference>
<dbReference type="AlphaFoldDB" id="A0A8C0TLA2"/>